<feature type="region of interest" description="Disordered" evidence="1">
    <location>
        <begin position="81"/>
        <end position="128"/>
    </location>
</feature>
<feature type="region of interest" description="Disordered" evidence="1">
    <location>
        <begin position="1"/>
        <end position="58"/>
    </location>
</feature>
<feature type="compositionally biased region" description="Basic and acidic residues" evidence="1">
    <location>
        <begin position="110"/>
        <end position="128"/>
    </location>
</feature>
<reference evidence="2 3" key="1">
    <citation type="submission" date="2016-11" db="EMBL/GenBank/DDBJ databases">
        <authorList>
            <person name="Jaros S."/>
            <person name="Januszkiewicz K."/>
            <person name="Wedrychowicz H."/>
        </authorList>
    </citation>
    <scope>NUCLEOTIDE SEQUENCE [LARGE SCALE GENOMIC DNA]</scope>
    <source>
        <strain evidence="2 3">DSM 22153</strain>
    </source>
</reference>
<dbReference type="OrthoDB" id="7678346at2"/>
<dbReference type="RefSeq" id="WP_073014793.1">
    <property type="nucleotide sequence ID" value="NZ_FRBW01000004.1"/>
</dbReference>
<dbReference type="AlphaFoldDB" id="A0A1M7N5M3"/>
<feature type="compositionally biased region" description="Basic and acidic residues" evidence="1">
    <location>
        <begin position="21"/>
        <end position="48"/>
    </location>
</feature>
<evidence type="ECO:0000313" key="3">
    <source>
        <dbReference type="Proteomes" id="UP000186002"/>
    </source>
</evidence>
<dbReference type="Proteomes" id="UP000186002">
    <property type="component" value="Unassembled WGS sequence"/>
</dbReference>
<dbReference type="STRING" id="735517.SAMN05444272_3718"/>
<accession>A0A1M7N5M3</accession>
<evidence type="ECO:0000256" key="1">
    <source>
        <dbReference type="SAM" id="MobiDB-lite"/>
    </source>
</evidence>
<sequence length="128" mass="14072">MPTSVDRAQSAQVVPHATEYPPDRERQKHAFPRPEDAADADQDPRDETSSSLDEEPAVVLETEHFEDHRLDGVAAYTATAHKVLDPVPQSTDQKQAGPHGDPQSPSAVRHAYEDHGGEIEHHEINVAT</sequence>
<gene>
    <name evidence="2" type="ORF">SAMN05444272_3718</name>
</gene>
<proteinExistence type="predicted"/>
<name>A0A1M7N5M3_9HYPH</name>
<organism evidence="2 3">
    <name type="scientific">Roseibium suaedae</name>
    <dbReference type="NCBI Taxonomy" id="735517"/>
    <lineage>
        <taxon>Bacteria</taxon>
        <taxon>Pseudomonadati</taxon>
        <taxon>Pseudomonadota</taxon>
        <taxon>Alphaproteobacteria</taxon>
        <taxon>Hyphomicrobiales</taxon>
        <taxon>Stappiaceae</taxon>
        <taxon>Roseibium</taxon>
    </lineage>
</organism>
<feature type="compositionally biased region" description="Polar residues" evidence="1">
    <location>
        <begin position="1"/>
        <end position="12"/>
    </location>
</feature>
<keyword evidence="3" id="KW-1185">Reference proteome</keyword>
<protein>
    <submittedName>
        <fullName evidence="2">Uncharacterized protein</fullName>
    </submittedName>
</protein>
<evidence type="ECO:0000313" key="2">
    <source>
        <dbReference type="EMBL" id="SHM98882.1"/>
    </source>
</evidence>
<dbReference type="EMBL" id="FRBW01000004">
    <property type="protein sequence ID" value="SHM98882.1"/>
    <property type="molecule type" value="Genomic_DNA"/>
</dbReference>